<keyword evidence="4" id="KW-1185">Reference proteome</keyword>
<dbReference type="HOGENOM" id="CLU_010194_2_10_6"/>
<evidence type="ECO:0000313" key="3">
    <source>
        <dbReference type="EMBL" id="AHK79497.1"/>
    </source>
</evidence>
<evidence type="ECO:0000313" key="4">
    <source>
        <dbReference type="Proteomes" id="UP000019442"/>
    </source>
</evidence>
<dbReference type="InterPro" id="IPR036291">
    <property type="entry name" value="NAD(P)-bd_dom_sf"/>
</dbReference>
<name>W8KR51_9GAMM</name>
<reference evidence="3 4" key="1">
    <citation type="journal article" date="2014" name="J Genomics">
        <title>Draft Genome Sequence of the Extremely Halophilic Phototrophic Purple Sulfur Bacterium Halorhodospira halochloris.</title>
        <authorList>
            <person name="Singh K.S."/>
            <person name="Kirksey J."/>
            <person name="Hoff W.D."/>
            <person name="Deole R."/>
        </authorList>
    </citation>
    <scope>NUCLEOTIDE SEQUENCE [LARGE SCALE GENOMIC DNA]</scope>
    <source>
        <strain evidence="3 4">A</strain>
    </source>
</reference>
<proteinExistence type="inferred from homology"/>
<dbReference type="PANTHER" id="PTHR42901">
    <property type="entry name" value="ALCOHOL DEHYDROGENASE"/>
    <property type="match status" value="1"/>
</dbReference>
<dbReference type="RefSeq" id="WP_025281965.1">
    <property type="nucleotide sequence ID" value="NZ_CP007268.1"/>
</dbReference>
<dbReference type="Proteomes" id="UP000019442">
    <property type="component" value="Chromosome"/>
</dbReference>
<dbReference type="AlphaFoldDB" id="W8KR51"/>
<dbReference type="Gene3D" id="3.40.50.720">
    <property type="entry name" value="NAD(P)-binding Rossmann-like Domain"/>
    <property type="match status" value="1"/>
</dbReference>
<dbReference type="OrthoDB" id="9790785at2"/>
<dbReference type="PRINTS" id="PR00081">
    <property type="entry name" value="GDHRDH"/>
</dbReference>
<keyword evidence="2" id="KW-0560">Oxidoreductase</keyword>
<accession>W8KR51</accession>
<evidence type="ECO:0000256" key="1">
    <source>
        <dbReference type="ARBA" id="ARBA00006484"/>
    </source>
</evidence>
<evidence type="ECO:0000256" key="2">
    <source>
        <dbReference type="ARBA" id="ARBA00023002"/>
    </source>
</evidence>
<reference evidence="4" key="2">
    <citation type="submission" date="2014-02" db="EMBL/GenBank/DDBJ databases">
        <title>Draft Genome Sequence of extremely halophilic bacteria Halorhodospira halochloris.</title>
        <authorList>
            <person name="Singh K.S."/>
        </authorList>
    </citation>
    <scope>NUCLEOTIDE SEQUENCE [LARGE SCALE GENOMIC DNA]</scope>
    <source>
        <strain evidence="4">A</strain>
    </source>
</reference>
<dbReference type="PANTHER" id="PTHR42901:SF1">
    <property type="entry name" value="ALCOHOL DEHYDROGENASE"/>
    <property type="match status" value="1"/>
</dbReference>
<dbReference type="KEGG" id="hhc:M911_10425"/>
<organism evidence="3 4">
    <name type="scientific">Ectothiorhodospira haloalkaliphila</name>
    <dbReference type="NCBI Taxonomy" id="421628"/>
    <lineage>
        <taxon>Bacteria</taxon>
        <taxon>Pseudomonadati</taxon>
        <taxon>Pseudomonadota</taxon>
        <taxon>Gammaproteobacteria</taxon>
        <taxon>Chromatiales</taxon>
        <taxon>Ectothiorhodospiraceae</taxon>
        <taxon>Ectothiorhodospira</taxon>
    </lineage>
</organism>
<gene>
    <name evidence="3" type="ORF">M911_10425</name>
</gene>
<dbReference type="SUPFAM" id="SSF51735">
    <property type="entry name" value="NAD(P)-binding Rossmann-fold domains"/>
    <property type="match status" value="1"/>
</dbReference>
<dbReference type="PATRIC" id="fig|1354791.3.peg.2535"/>
<comment type="similarity">
    <text evidence="1">Belongs to the short-chain dehydrogenases/reductases (SDR) family.</text>
</comment>
<dbReference type="Pfam" id="PF00106">
    <property type="entry name" value="adh_short"/>
    <property type="match status" value="1"/>
</dbReference>
<dbReference type="GO" id="GO:0016491">
    <property type="term" value="F:oxidoreductase activity"/>
    <property type="evidence" value="ECO:0007669"/>
    <property type="project" value="UniProtKB-KW"/>
</dbReference>
<sequence length="248" mass="26748">MIPQQLLHYTPAPDLFKDRVILVTGATGGIGRALSLALAKHGATVVLLDKVIKTLEKVYDEIEAEGGPQPGIYPMNLEGATAKDYQDLAENLGNEFGRLDGLVHNAGWVGALTPVKLYDLEMWARVITVNLHATFLLTQATLPLLEKAADPAIVFSTQDCQRAYWGAFGVAKAGQRGLLDILAAEYQGARRIRVNGVDTGPVQSQLRADHYPGEDPTQHPEPAEVIGPYLYLLGPDAGETTGQNLKLA</sequence>
<protein>
    <submittedName>
        <fullName evidence="3">3-oxoacyl-ACP reductase</fullName>
    </submittedName>
</protein>
<dbReference type="EMBL" id="CP007268">
    <property type="protein sequence ID" value="AHK79497.1"/>
    <property type="molecule type" value="Genomic_DNA"/>
</dbReference>
<dbReference type="InterPro" id="IPR002347">
    <property type="entry name" value="SDR_fam"/>
</dbReference>